<dbReference type="EMBL" id="JAUSUC010000021">
    <property type="protein sequence ID" value="MDQ0215490.1"/>
    <property type="molecule type" value="Genomic_DNA"/>
</dbReference>
<evidence type="ECO:0000256" key="6">
    <source>
        <dbReference type="ARBA" id="ARBA00022842"/>
    </source>
</evidence>
<proteinExistence type="inferred from homology"/>
<protein>
    <recommendedName>
        <fullName evidence="4">Probable 2-phosphosulfolactate phosphatase</fullName>
        <ecNumber evidence="3">3.1.3.71</ecNumber>
    </recommendedName>
</protein>
<dbReference type="PANTHER" id="PTHR37311">
    <property type="entry name" value="2-PHOSPHOSULFOLACTATE PHOSPHATASE-RELATED"/>
    <property type="match status" value="1"/>
</dbReference>
<keyword evidence="5 8" id="KW-0378">Hydrolase</keyword>
<dbReference type="InterPro" id="IPR036702">
    <property type="entry name" value="ComB-like_sf"/>
</dbReference>
<comment type="cofactor">
    <cofactor evidence="1">
        <name>Mg(2+)</name>
        <dbReference type="ChEBI" id="CHEBI:18420"/>
    </cofactor>
</comment>
<evidence type="ECO:0000313" key="8">
    <source>
        <dbReference type="EMBL" id="MDQ0215490.1"/>
    </source>
</evidence>
<keyword evidence="9" id="KW-1185">Reference proteome</keyword>
<dbReference type="GO" id="GO:0050532">
    <property type="term" value="F:2-phosphosulfolactate phosphatase activity"/>
    <property type="evidence" value="ECO:0007669"/>
    <property type="project" value="UniProtKB-EC"/>
</dbReference>
<gene>
    <name evidence="8" type="ORF">J2S13_001908</name>
</gene>
<reference evidence="8" key="1">
    <citation type="submission" date="2023-07" db="EMBL/GenBank/DDBJ databases">
        <title>Genomic Encyclopedia of Type Strains, Phase IV (KMG-IV): sequencing the most valuable type-strain genomes for metagenomic binning, comparative biology and taxonomic classification.</title>
        <authorList>
            <person name="Goeker M."/>
        </authorList>
    </citation>
    <scope>NUCLEOTIDE SEQUENCE</scope>
    <source>
        <strain evidence="8">DSM 23947</strain>
    </source>
</reference>
<dbReference type="Proteomes" id="UP001237207">
    <property type="component" value="Unassembled WGS sequence"/>
</dbReference>
<dbReference type="EC" id="3.1.3.71" evidence="3"/>
<organism evidence="8 9">
    <name type="scientific">Oikeobacillus pervagus</name>
    <dbReference type="NCBI Taxonomy" id="1325931"/>
    <lineage>
        <taxon>Bacteria</taxon>
        <taxon>Bacillati</taxon>
        <taxon>Bacillota</taxon>
        <taxon>Bacilli</taxon>
        <taxon>Bacillales</taxon>
        <taxon>Bacillaceae</taxon>
        <taxon>Oikeobacillus</taxon>
    </lineage>
</organism>
<comment type="caution">
    <text evidence="8">The sequence shown here is derived from an EMBL/GenBank/DDBJ whole genome shotgun (WGS) entry which is preliminary data.</text>
</comment>
<keyword evidence="6" id="KW-0460">Magnesium</keyword>
<evidence type="ECO:0000313" key="9">
    <source>
        <dbReference type="Proteomes" id="UP001237207"/>
    </source>
</evidence>
<evidence type="ECO:0000256" key="1">
    <source>
        <dbReference type="ARBA" id="ARBA00001946"/>
    </source>
</evidence>
<evidence type="ECO:0000256" key="4">
    <source>
        <dbReference type="ARBA" id="ARBA00021948"/>
    </source>
</evidence>
<dbReference type="GO" id="GO:0000287">
    <property type="term" value="F:magnesium ion binding"/>
    <property type="evidence" value="ECO:0007669"/>
    <property type="project" value="InterPro"/>
</dbReference>
<dbReference type="RefSeq" id="WP_307257497.1">
    <property type="nucleotide sequence ID" value="NZ_JAUSUC010000021.1"/>
</dbReference>
<sequence>MSTKIQVVMKKEDLDSKKLSGNIAVVFDVLLATSTITAVLQEGANEVIPVFNWEEALEQSRAFSTDSIILAGEKEGETIEGFIAPYPSLLRNQVQGKTVFLSTTNGTVAIRKSQTAKKMYIASLLNCQAVSEMLVQKHQNETIVLICSGSRGQFCIEDFYGVGYMIHCLLEKLQADLTDSALAAHLFYKQYENDGYEILRNSKIGNMLVEYDFGHEITFVSKKSVYDIVPIWQDGKMVLKDSHLQR</sequence>
<comment type="similarity">
    <text evidence="2">Belongs to the ComB family.</text>
</comment>
<name>A0AAJ1WJA7_9BACI</name>
<evidence type="ECO:0000256" key="7">
    <source>
        <dbReference type="ARBA" id="ARBA00033711"/>
    </source>
</evidence>
<dbReference type="PANTHER" id="PTHR37311:SF1">
    <property type="entry name" value="2-PHOSPHOSULFOLACTATE PHOSPHATASE-RELATED"/>
    <property type="match status" value="1"/>
</dbReference>
<dbReference type="Pfam" id="PF04029">
    <property type="entry name" value="2-ph_phosp"/>
    <property type="match status" value="1"/>
</dbReference>
<comment type="catalytic activity">
    <reaction evidence="7">
        <text>(2R)-O-phospho-3-sulfolactate + H2O = (2R)-3-sulfolactate + phosphate</text>
        <dbReference type="Rhea" id="RHEA:23416"/>
        <dbReference type="ChEBI" id="CHEBI:15377"/>
        <dbReference type="ChEBI" id="CHEBI:15597"/>
        <dbReference type="ChEBI" id="CHEBI:43474"/>
        <dbReference type="ChEBI" id="CHEBI:58738"/>
        <dbReference type="EC" id="3.1.3.71"/>
    </reaction>
</comment>
<dbReference type="SUPFAM" id="SSF142823">
    <property type="entry name" value="ComB-like"/>
    <property type="match status" value="1"/>
</dbReference>
<dbReference type="InterPro" id="IPR005238">
    <property type="entry name" value="ComB-like"/>
</dbReference>
<accession>A0AAJ1WJA7</accession>
<dbReference type="Gene3D" id="3.90.1560.10">
    <property type="entry name" value="ComB-like"/>
    <property type="match status" value="1"/>
</dbReference>
<evidence type="ECO:0000256" key="2">
    <source>
        <dbReference type="ARBA" id="ARBA00009997"/>
    </source>
</evidence>
<dbReference type="AlphaFoldDB" id="A0AAJ1WJA7"/>
<dbReference type="GO" id="GO:0050545">
    <property type="term" value="F:sulfopyruvate decarboxylase activity"/>
    <property type="evidence" value="ECO:0007669"/>
    <property type="project" value="TreeGrafter"/>
</dbReference>
<evidence type="ECO:0000256" key="3">
    <source>
        <dbReference type="ARBA" id="ARBA00012953"/>
    </source>
</evidence>
<evidence type="ECO:0000256" key="5">
    <source>
        <dbReference type="ARBA" id="ARBA00022801"/>
    </source>
</evidence>